<dbReference type="InterPro" id="IPR009057">
    <property type="entry name" value="Homeodomain-like_sf"/>
</dbReference>
<evidence type="ECO:0000259" key="5">
    <source>
        <dbReference type="PROSITE" id="PS51464"/>
    </source>
</evidence>
<keyword evidence="1" id="KW-0805">Transcription regulation</keyword>
<dbReference type="Gene3D" id="1.10.10.10">
    <property type="entry name" value="Winged helix-like DNA-binding domain superfamily/Winged helix DNA-binding domain"/>
    <property type="match status" value="1"/>
</dbReference>
<dbReference type="Proteomes" id="UP001254770">
    <property type="component" value="Unassembled WGS sequence"/>
</dbReference>
<sequence length="296" mass="33782">MKMRLLQRIEEYTVNQNQTKRSIAEFILEHKLDIHKYSINQLAEKTFSSKSALVRFGKSLGFSGWKDFLNHLIEEIHYEQTHYSQIDPNIPFSNRDSYQEIISNIATIQMESIQDTADKMDFDCLKNAIDMLSTARRIVLLGVSPNNLLGELFRRKMAAIGKSVEVIQSGEIGLTASGLTKADTAIIISYSGNDVAREPMKFIPQMKQQGVHLIGLTSEGGGYIMREIDTVLTISSRERLYKKISNFSTEESILFLLNSLYAGVFSKNYLKNYNFKVQNSMNLEETRISHQTDIKE</sequence>
<dbReference type="GO" id="GO:0003677">
    <property type="term" value="F:DNA binding"/>
    <property type="evidence" value="ECO:0007669"/>
    <property type="project" value="UniProtKB-KW"/>
</dbReference>
<dbReference type="Gene3D" id="3.40.50.10490">
    <property type="entry name" value="Glucose-6-phosphate isomerase like protein, domain 1"/>
    <property type="match status" value="1"/>
</dbReference>
<dbReference type="EMBL" id="JARPXL010000017">
    <property type="protein sequence ID" value="MDT2545664.1"/>
    <property type="molecule type" value="Genomic_DNA"/>
</dbReference>
<comment type="caution">
    <text evidence="6">The sequence shown here is derived from an EMBL/GenBank/DDBJ whole genome shotgun (WGS) entry which is preliminary data.</text>
</comment>
<reference evidence="6" key="1">
    <citation type="submission" date="2023-03" db="EMBL/GenBank/DDBJ databases">
        <authorList>
            <person name="Shen W."/>
            <person name="Cai J."/>
        </authorList>
    </citation>
    <scope>NUCLEOTIDE SEQUENCE</scope>
    <source>
        <strain evidence="6">B646-2</strain>
        <strain evidence="7">Y15</strain>
    </source>
</reference>
<dbReference type="InterPro" id="IPR047640">
    <property type="entry name" value="RpiR-like"/>
</dbReference>
<dbReference type="PROSITE" id="PS51071">
    <property type="entry name" value="HTH_RPIR"/>
    <property type="match status" value="1"/>
</dbReference>
<dbReference type="Pfam" id="PF01418">
    <property type="entry name" value="HTH_6"/>
    <property type="match status" value="1"/>
</dbReference>
<dbReference type="RefSeq" id="WP_083284986.1">
    <property type="nucleotide sequence ID" value="NZ_CABLCA010000002.1"/>
</dbReference>
<evidence type="ECO:0000256" key="1">
    <source>
        <dbReference type="ARBA" id="ARBA00023015"/>
    </source>
</evidence>
<accession>A0AAP5KFA4</accession>
<evidence type="ECO:0000256" key="3">
    <source>
        <dbReference type="ARBA" id="ARBA00023163"/>
    </source>
</evidence>
<gene>
    <name evidence="7" type="ORF">P7D69_15045</name>
    <name evidence="6" type="ORF">P7D78_00575</name>
</gene>
<evidence type="ECO:0000259" key="4">
    <source>
        <dbReference type="PROSITE" id="PS51071"/>
    </source>
</evidence>
<dbReference type="SUPFAM" id="SSF53697">
    <property type="entry name" value="SIS domain"/>
    <property type="match status" value="1"/>
</dbReference>
<dbReference type="PANTHER" id="PTHR30514">
    <property type="entry name" value="GLUCOKINASE"/>
    <property type="match status" value="1"/>
</dbReference>
<dbReference type="InterPro" id="IPR000281">
    <property type="entry name" value="HTH_RpiR"/>
</dbReference>
<feature type="domain" description="SIS" evidence="5">
    <location>
        <begin position="128"/>
        <end position="270"/>
    </location>
</feature>
<dbReference type="GO" id="GO:0003700">
    <property type="term" value="F:DNA-binding transcription factor activity"/>
    <property type="evidence" value="ECO:0007669"/>
    <property type="project" value="InterPro"/>
</dbReference>
<dbReference type="Pfam" id="PF01380">
    <property type="entry name" value="SIS"/>
    <property type="match status" value="1"/>
</dbReference>
<keyword evidence="3" id="KW-0804">Transcription</keyword>
<dbReference type="InterPro" id="IPR001347">
    <property type="entry name" value="SIS_dom"/>
</dbReference>
<organism evidence="6 8">
    <name type="scientific">Enterococcus raffinosus</name>
    <dbReference type="NCBI Taxonomy" id="71452"/>
    <lineage>
        <taxon>Bacteria</taxon>
        <taxon>Bacillati</taxon>
        <taxon>Bacillota</taxon>
        <taxon>Bacilli</taxon>
        <taxon>Lactobacillales</taxon>
        <taxon>Enterococcaceae</taxon>
        <taxon>Enterococcus</taxon>
    </lineage>
</organism>
<dbReference type="GeneID" id="67041881"/>
<dbReference type="PROSITE" id="PS51464">
    <property type="entry name" value="SIS"/>
    <property type="match status" value="1"/>
</dbReference>
<evidence type="ECO:0000313" key="8">
    <source>
        <dbReference type="Proteomes" id="UP001249240"/>
    </source>
</evidence>
<keyword evidence="2" id="KW-0238">DNA-binding</keyword>
<dbReference type="EMBL" id="JARPXM010000001">
    <property type="protein sequence ID" value="MDT2536603.1"/>
    <property type="molecule type" value="Genomic_DNA"/>
</dbReference>
<evidence type="ECO:0000313" key="6">
    <source>
        <dbReference type="EMBL" id="MDT2536603.1"/>
    </source>
</evidence>
<dbReference type="PANTHER" id="PTHR30514:SF1">
    <property type="entry name" value="HTH-TYPE TRANSCRIPTIONAL REGULATOR HEXR-RELATED"/>
    <property type="match status" value="1"/>
</dbReference>
<dbReference type="GO" id="GO:0097367">
    <property type="term" value="F:carbohydrate derivative binding"/>
    <property type="evidence" value="ECO:0007669"/>
    <property type="project" value="InterPro"/>
</dbReference>
<dbReference type="InterPro" id="IPR035472">
    <property type="entry name" value="RpiR-like_SIS"/>
</dbReference>
<evidence type="ECO:0000256" key="2">
    <source>
        <dbReference type="ARBA" id="ARBA00023125"/>
    </source>
</evidence>
<feature type="domain" description="HTH rpiR-type" evidence="4">
    <location>
        <begin position="3"/>
        <end position="79"/>
    </location>
</feature>
<dbReference type="SUPFAM" id="SSF46689">
    <property type="entry name" value="Homeodomain-like"/>
    <property type="match status" value="1"/>
</dbReference>
<proteinExistence type="predicted"/>
<dbReference type="Proteomes" id="UP001249240">
    <property type="component" value="Unassembled WGS sequence"/>
</dbReference>
<dbReference type="AlphaFoldDB" id="A0AAP5KFA4"/>
<dbReference type="GO" id="GO:1901135">
    <property type="term" value="P:carbohydrate derivative metabolic process"/>
    <property type="evidence" value="ECO:0007669"/>
    <property type="project" value="InterPro"/>
</dbReference>
<name>A0AAP5KFA4_9ENTE</name>
<dbReference type="InterPro" id="IPR046348">
    <property type="entry name" value="SIS_dom_sf"/>
</dbReference>
<dbReference type="InterPro" id="IPR036388">
    <property type="entry name" value="WH-like_DNA-bd_sf"/>
</dbReference>
<evidence type="ECO:0000313" key="7">
    <source>
        <dbReference type="EMBL" id="MDT2545664.1"/>
    </source>
</evidence>
<dbReference type="CDD" id="cd05013">
    <property type="entry name" value="SIS_RpiR"/>
    <property type="match status" value="1"/>
</dbReference>
<protein>
    <submittedName>
        <fullName evidence="6">MurR/RpiR family transcriptional regulator</fullName>
    </submittedName>
</protein>